<gene>
    <name evidence="3" type="primary">LOC117653469</name>
</gene>
<proteinExistence type="predicted"/>
<evidence type="ECO:0000313" key="3">
    <source>
        <dbReference type="RefSeq" id="XP_034255046.1"/>
    </source>
</evidence>
<dbReference type="RefSeq" id="XP_034255046.1">
    <property type="nucleotide sequence ID" value="XM_034399155.1"/>
</dbReference>
<evidence type="ECO:0000313" key="2">
    <source>
        <dbReference type="Proteomes" id="UP000515158"/>
    </source>
</evidence>
<feature type="signal peptide" evidence="1">
    <location>
        <begin position="1"/>
        <end position="17"/>
    </location>
</feature>
<organism evidence="3">
    <name type="scientific">Thrips palmi</name>
    <name type="common">Melon thrips</name>
    <dbReference type="NCBI Taxonomy" id="161013"/>
    <lineage>
        <taxon>Eukaryota</taxon>
        <taxon>Metazoa</taxon>
        <taxon>Ecdysozoa</taxon>
        <taxon>Arthropoda</taxon>
        <taxon>Hexapoda</taxon>
        <taxon>Insecta</taxon>
        <taxon>Pterygota</taxon>
        <taxon>Neoptera</taxon>
        <taxon>Paraneoptera</taxon>
        <taxon>Thysanoptera</taxon>
        <taxon>Terebrantia</taxon>
        <taxon>Thripoidea</taxon>
        <taxon>Thripidae</taxon>
        <taxon>Thrips</taxon>
    </lineage>
</organism>
<accession>A0A6P9AHT8</accession>
<reference evidence="3" key="1">
    <citation type="submission" date="2025-08" db="UniProtKB">
        <authorList>
            <consortium name="RefSeq"/>
        </authorList>
    </citation>
    <scope>IDENTIFICATION</scope>
    <source>
        <tissue evidence="3">Total insect</tissue>
    </source>
</reference>
<sequence length="197" mass="21042">MFRTLLVVVALGAAAYAAPNYAFNQIDELVGRISVCLKPVPQGGFSNPATDCMYKARDNLRSVYAKETQAAFIASCLLNYRNPVKASIVATAKKCLTESLAKPVKPALKKVTYSTKQQQEIGSRIKACQSSIVEPKGSSPAADCRNDALIEAQKGYPKESLADFIAPCLTGKKIAAKLVAQAKTCIVASLAKPLSTR</sequence>
<protein>
    <submittedName>
        <fullName evidence="3">Uncharacterized protein LOC117653469</fullName>
    </submittedName>
</protein>
<dbReference type="KEGG" id="tpal:117653469"/>
<dbReference type="InParanoid" id="A0A6P9AHT8"/>
<feature type="chain" id="PRO_5028355437" evidence="1">
    <location>
        <begin position="18"/>
        <end position="197"/>
    </location>
</feature>
<dbReference type="AlphaFoldDB" id="A0A6P9AHT8"/>
<keyword evidence="1" id="KW-0732">Signal</keyword>
<evidence type="ECO:0000256" key="1">
    <source>
        <dbReference type="SAM" id="SignalP"/>
    </source>
</evidence>
<name>A0A6P9AHT8_THRPL</name>
<dbReference type="GeneID" id="117653469"/>
<dbReference type="Proteomes" id="UP000515158">
    <property type="component" value="Unplaced"/>
</dbReference>
<keyword evidence="2" id="KW-1185">Reference proteome</keyword>